<dbReference type="Pfam" id="PF24024">
    <property type="entry name" value="DUF7336"/>
    <property type="match status" value="1"/>
</dbReference>
<gene>
    <name evidence="2" type="ORF">DesyoDRAFT_2494</name>
</gene>
<protein>
    <recommendedName>
        <fullName evidence="1">DUF7336 domain-containing protein</fullName>
    </recommendedName>
</protein>
<proteinExistence type="predicted"/>
<dbReference type="Proteomes" id="UP000005104">
    <property type="component" value="Chromosome"/>
</dbReference>
<dbReference type="AlphaFoldDB" id="H5Y4G9"/>
<sequence length="71" mass="8385">MVAVFLLQHYYEVENLEETKIIGIYSTKEKAEVIIRKYQELPGFKLYPGGFYIDEYNLDEDNWTEGFINVG</sequence>
<keyword evidence="3" id="KW-1185">Reference proteome</keyword>
<dbReference type="InterPro" id="IPR055760">
    <property type="entry name" value="DUF7336"/>
</dbReference>
<evidence type="ECO:0000313" key="2">
    <source>
        <dbReference type="EMBL" id="EHQ89567.1"/>
    </source>
</evidence>
<name>H5Y4G9_9FIRM</name>
<organism evidence="2 3">
    <name type="scientific">Desulfosporosinus youngiae DSM 17734</name>
    <dbReference type="NCBI Taxonomy" id="768710"/>
    <lineage>
        <taxon>Bacteria</taxon>
        <taxon>Bacillati</taxon>
        <taxon>Bacillota</taxon>
        <taxon>Clostridia</taxon>
        <taxon>Eubacteriales</taxon>
        <taxon>Desulfitobacteriaceae</taxon>
        <taxon>Desulfosporosinus</taxon>
    </lineage>
</organism>
<evidence type="ECO:0000259" key="1">
    <source>
        <dbReference type="Pfam" id="PF24024"/>
    </source>
</evidence>
<dbReference type="eggNOG" id="ENOG5033FHP">
    <property type="taxonomic scope" value="Bacteria"/>
</dbReference>
<dbReference type="HOGENOM" id="CLU_183116_1_0_9"/>
<feature type="domain" description="DUF7336" evidence="1">
    <location>
        <begin position="3"/>
        <end position="67"/>
    </location>
</feature>
<evidence type="ECO:0000313" key="3">
    <source>
        <dbReference type="Proteomes" id="UP000005104"/>
    </source>
</evidence>
<dbReference type="RefSeq" id="WP_007783310.1">
    <property type="nucleotide sequence ID" value="NZ_CM001441.1"/>
</dbReference>
<dbReference type="EMBL" id="CM001441">
    <property type="protein sequence ID" value="EHQ89567.1"/>
    <property type="molecule type" value="Genomic_DNA"/>
</dbReference>
<accession>H5Y4G9</accession>
<dbReference type="OrthoDB" id="1453790at2"/>
<reference evidence="2 3" key="1">
    <citation type="submission" date="2011-11" db="EMBL/GenBank/DDBJ databases">
        <title>The Noncontiguous Finished genome of Desulfosporosinus youngiae DSM 17734.</title>
        <authorList>
            <consortium name="US DOE Joint Genome Institute (JGI-PGF)"/>
            <person name="Lucas S."/>
            <person name="Han J."/>
            <person name="Lapidus A."/>
            <person name="Cheng J.-F."/>
            <person name="Goodwin L."/>
            <person name="Pitluck S."/>
            <person name="Peters L."/>
            <person name="Ovchinnikova G."/>
            <person name="Lu M."/>
            <person name="Land M.L."/>
            <person name="Hauser L."/>
            <person name="Pester M."/>
            <person name="Spring S."/>
            <person name="Ollivier B."/>
            <person name="Rattei T."/>
            <person name="Klenk H.-P."/>
            <person name="Wagner M."/>
            <person name="Loy A."/>
            <person name="Woyke T.J."/>
        </authorList>
    </citation>
    <scope>NUCLEOTIDE SEQUENCE [LARGE SCALE GENOMIC DNA]</scope>
    <source>
        <strain evidence="2 3">DSM 17734</strain>
    </source>
</reference>